<dbReference type="EMBL" id="AP017315">
    <property type="protein sequence ID" value="BAU33432.1"/>
    <property type="molecule type" value="Genomic_DNA"/>
</dbReference>
<dbReference type="GO" id="GO:0005886">
    <property type="term" value="C:plasma membrane"/>
    <property type="evidence" value="ECO:0007669"/>
    <property type="project" value="UniProtKB-SubCell"/>
</dbReference>
<feature type="domain" description="Cardiolipin synthase N-terminal" evidence="8">
    <location>
        <begin position="25"/>
        <end position="69"/>
    </location>
</feature>
<gene>
    <name evidence="9" type="ORF">MalAC0309_2597</name>
</gene>
<comment type="subcellular location">
    <subcellularLocation>
        <location evidence="1">Cell membrane</location>
        <topology evidence="1">Multi-pass membrane protein</topology>
    </subcellularLocation>
</comment>
<evidence type="ECO:0000256" key="5">
    <source>
        <dbReference type="ARBA" id="ARBA00023136"/>
    </source>
</evidence>
<evidence type="ECO:0000256" key="7">
    <source>
        <dbReference type="SAM" id="Phobius"/>
    </source>
</evidence>
<evidence type="ECO:0000313" key="10">
    <source>
        <dbReference type="Proteomes" id="UP000218965"/>
    </source>
</evidence>
<feature type="transmembrane region" description="Helical" evidence="7">
    <location>
        <begin position="48"/>
        <end position="68"/>
    </location>
</feature>
<name>A0A0U4X0S1_9MICO</name>
<keyword evidence="2" id="KW-1003">Cell membrane</keyword>
<keyword evidence="4 7" id="KW-1133">Transmembrane helix</keyword>
<sequence>MHPALVRTLQSMVRFIIIGGVVAVAFTIYALVDVLMTERSRVRGVAKPAWALITVLLPVIGGVLWLTIGKAKRGPRRMAPPTAPDDDPTFLSSLSAEEIQRRAEQDERLRRLEQELADLEAEDDDDDDDTPRAGTAS</sequence>
<dbReference type="KEGG" id="malk:MalAC0309_2597"/>
<reference evidence="9 10" key="2">
    <citation type="submission" date="2016-01" db="EMBL/GenBank/DDBJ databases">
        <title>Microcella alkaliphila JAM AC0309 whole genome shotgun sequence.</title>
        <authorList>
            <person name="Kurata A."/>
            <person name="Hirose Y."/>
            <person name="Kishimoto N."/>
            <person name="Kobayashi T."/>
        </authorList>
    </citation>
    <scope>NUCLEOTIDE SEQUENCE [LARGE SCALE GENOMIC DNA]</scope>
    <source>
        <strain evidence="9 10">JAM AC0309</strain>
    </source>
</reference>
<dbReference type="Pfam" id="PF13396">
    <property type="entry name" value="PLDc_N"/>
    <property type="match status" value="1"/>
</dbReference>
<feature type="region of interest" description="Disordered" evidence="6">
    <location>
        <begin position="72"/>
        <end position="91"/>
    </location>
</feature>
<feature type="transmembrane region" description="Helical" evidence="7">
    <location>
        <begin position="12"/>
        <end position="36"/>
    </location>
</feature>
<reference evidence="10" key="1">
    <citation type="submission" date="2015-12" db="EMBL/GenBank/DDBJ databases">
        <authorList>
            <person name="Shamseldin A."/>
            <person name="Moawad H."/>
            <person name="Abd El-Rahim W.M."/>
            <person name="Sadowsky M.J."/>
        </authorList>
    </citation>
    <scope>NUCLEOTIDE SEQUENCE [LARGE SCALE GENOMIC DNA]</scope>
    <source>
        <strain evidence="10">JAM AC0309</strain>
    </source>
</reference>
<feature type="region of interest" description="Disordered" evidence="6">
    <location>
        <begin position="112"/>
        <end position="137"/>
    </location>
</feature>
<dbReference type="AlphaFoldDB" id="A0A0U4X0S1"/>
<dbReference type="Proteomes" id="UP000218965">
    <property type="component" value="Chromosome"/>
</dbReference>
<evidence type="ECO:0000256" key="1">
    <source>
        <dbReference type="ARBA" id="ARBA00004651"/>
    </source>
</evidence>
<feature type="compositionally biased region" description="Acidic residues" evidence="6">
    <location>
        <begin position="115"/>
        <end position="129"/>
    </location>
</feature>
<accession>A0A0U4X0S1</accession>
<organism evidence="9 10">
    <name type="scientific">Microcella alkaliphila</name>
    <dbReference type="NCBI Taxonomy" id="279828"/>
    <lineage>
        <taxon>Bacteria</taxon>
        <taxon>Bacillati</taxon>
        <taxon>Actinomycetota</taxon>
        <taxon>Actinomycetes</taxon>
        <taxon>Micrococcales</taxon>
        <taxon>Microbacteriaceae</taxon>
        <taxon>Microcella</taxon>
    </lineage>
</organism>
<protein>
    <recommendedName>
        <fullName evidence="8">Cardiolipin synthase N-terminal domain-containing protein</fullName>
    </recommendedName>
</protein>
<dbReference type="InterPro" id="IPR027379">
    <property type="entry name" value="CLS_N"/>
</dbReference>
<evidence type="ECO:0000259" key="8">
    <source>
        <dbReference type="Pfam" id="PF13396"/>
    </source>
</evidence>
<evidence type="ECO:0000256" key="3">
    <source>
        <dbReference type="ARBA" id="ARBA00022692"/>
    </source>
</evidence>
<keyword evidence="3 7" id="KW-0812">Transmembrane</keyword>
<evidence type="ECO:0000256" key="2">
    <source>
        <dbReference type="ARBA" id="ARBA00022475"/>
    </source>
</evidence>
<evidence type="ECO:0000313" key="9">
    <source>
        <dbReference type="EMBL" id="BAU33432.1"/>
    </source>
</evidence>
<evidence type="ECO:0000256" key="6">
    <source>
        <dbReference type="SAM" id="MobiDB-lite"/>
    </source>
</evidence>
<evidence type="ECO:0000256" key="4">
    <source>
        <dbReference type="ARBA" id="ARBA00022989"/>
    </source>
</evidence>
<keyword evidence="5 7" id="KW-0472">Membrane</keyword>
<proteinExistence type="predicted"/>